<dbReference type="Proteomes" id="UP001190700">
    <property type="component" value="Unassembled WGS sequence"/>
</dbReference>
<dbReference type="InterPro" id="IPR001878">
    <property type="entry name" value="Znf_CCHC"/>
</dbReference>
<comment type="caution">
    <text evidence="5">The sequence shown here is derived from an EMBL/GenBank/DDBJ whole genome shotgun (WGS) entry which is preliminary data.</text>
</comment>
<protein>
    <recommendedName>
        <fullName evidence="7">SWIM-type domain-containing protein</fullName>
    </recommendedName>
</protein>
<evidence type="ECO:0000259" key="4">
    <source>
        <dbReference type="PROSITE" id="PS50966"/>
    </source>
</evidence>
<feature type="domain" description="SWIM-type" evidence="4">
    <location>
        <begin position="813"/>
        <end position="848"/>
    </location>
</feature>
<proteinExistence type="predicted"/>
<feature type="region of interest" description="Disordered" evidence="2">
    <location>
        <begin position="188"/>
        <end position="261"/>
    </location>
</feature>
<evidence type="ECO:0000313" key="5">
    <source>
        <dbReference type="EMBL" id="KAK3248605.1"/>
    </source>
</evidence>
<evidence type="ECO:0000256" key="2">
    <source>
        <dbReference type="SAM" id="MobiDB-lite"/>
    </source>
</evidence>
<keyword evidence="1" id="KW-0479">Metal-binding</keyword>
<dbReference type="PROSITE" id="PS50158">
    <property type="entry name" value="ZF_CCHC"/>
    <property type="match status" value="1"/>
</dbReference>
<organism evidence="5 6">
    <name type="scientific">Cymbomonas tetramitiformis</name>
    <dbReference type="NCBI Taxonomy" id="36881"/>
    <lineage>
        <taxon>Eukaryota</taxon>
        <taxon>Viridiplantae</taxon>
        <taxon>Chlorophyta</taxon>
        <taxon>Pyramimonadophyceae</taxon>
        <taxon>Pyramimonadales</taxon>
        <taxon>Pyramimonadaceae</taxon>
        <taxon>Cymbomonas</taxon>
    </lineage>
</organism>
<dbReference type="PANTHER" id="PTHR31973:SF187">
    <property type="entry name" value="MUTATOR TRANSPOSASE MUDRA PROTEIN"/>
    <property type="match status" value="1"/>
</dbReference>
<name>A0AAE0F333_9CHLO</name>
<dbReference type="GO" id="GO:0003676">
    <property type="term" value="F:nucleic acid binding"/>
    <property type="evidence" value="ECO:0007669"/>
    <property type="project" value="InterPro"/>
</dbReference>
<evidence type="ECO:0000259" key="3">
    <source>
        <dbReference type="PROSITE" id="PS50158"/>
    </source>
</evidence>
<feature type="compositionally biased region" description="Low complexity" evidence="2">
    <location>
        <begin position="234"/>
        <end position="248"/>
    </location>
</feature>
<feature type="domain" description="CCHC-type" evidence="3">
    <location>
        <begin position="926"/>
        <end position="940"/>
    </location>
</feature>
<gene>
    <name evidence="5" type="ORF">CYMTET_41934</name>
</gene>
<feature type="compositionally biased region" description="Acidic residues" evidence="2">
    <location>
        <begin position="202"/>
        <end position="233"/>
    </location>
</feature>
<reference evidence="5 6" key="1">
    <citation type="journal article" date="2015" name="Genome Biol. Evol.">
        <title>Comparative Genomics of a Bacterivorous Green Alga Reveals Evolutionary Causalities and Consequences of Phago-Mixotrophic Mode of Nutrition.</title>
        <authorList>
            <person name="Burns J.A."/>
            <person name="Paasch A."/>
            <person name="Narechania A."/>
            <person name="Kim E."/>
        </authorList>
    </citation>
    <scope>NUCLEOTIDE SEQUENCE [LARGE SCALE GENOMIC DNA]</scope>
    <source>
        <strain evidence="5 6">PLY_AMNH</strain>
    </source>
</reference>
<dbReference type="PROSITE" id="PS50966">
    <property type="entry name" value="ZF_SWIM"/>
    <property type="match status" value="1"/>
</dbReference>
<dbReference type="AlphaFoldDB" id="A0AAE0F333"/>
<dbReference type="InterPro" id="IPR007527">
    <property type="entry name" value="Znf_SWIM"/>
</dbReference>
<keyword evidence="6" id="KW-1185">Reference proteome</keyword>
<dbReference type="EMBL" id="LGRX02027937">
    <property type="protein sequence ID" value="KAK3248605.1"/>
    <property type="molecule type" value="Genomic_DNA"/>
</dbReference>
<sequence length="943" mass="103088">MRETRSNAKRPPPDPLPTKQQPKRAARSTVAREVEEDVRPAATAGTPDLEDPDLDNNLLKLAGCLPNVLQLAQADFLTAHSATFLIPGDILFHPEHGFVIFGRTGSRTRPSLTIQSFQLGEDVATQIETLLLSPAVYDIDNVCDLQFTNLNVTTFSCSRRSSVSHLTVGLKTVPAYPDGMEEMLAEAAAAAEAERNNMSASQDEEDAEDEEDAALLNISEEEEEEEEGVEDEAVGVQQGGAAAEPAEAYTNRRREQKRLSAKRRRVMQVEAATRLAQGGAEVLPPRELVSLRAVPTSDLIQEGLVVGSRDSALLLTAEVEERDGKLASYAKSFHKGLGKFCGKGHLQLLAGCGVDSECKHCVEWRPAQVKDSEGAWRCVSFQAHTCTALNQVKARTASTAYTPAQLAPIIASRKLVENPKYDATGLKSDLRRYLCLDPTRSFVQSVMTIARAKLNGDPSGELAKLPVLAQLLREQGHRCEVHTLGAKEMEAVLVDIEHKEFLQEQKAKPVGQRDRWDKKKAHKYPVEEGKQYCLGWSFAPCTTIQTLDKCIPVSFGDGAHMRNNSAGILMSTVTRDANHHVVPMNYACLLMNECETSHSMQLIFSKEAYGDVYDHPDRREVSDKDKGLAAAWDTVMCNGSLLFTCARHRAEGVSTTIRPGGSEARALFQQAVKAPTIPKLEGIKAQYSTRAAEYLGKASDQSQYMAVCGKLHGQSVNSCVECMNAANEKVRADFKEGVFMTKALLTTVGLCEKRFTENKAKAQSATGQLPPAVILDVAESMEKALTITSGISFTSTDKVVARVASTVTPGVRYISTLRAGESAQCDCGVTALSGLPCHHNLAHARVTGRKWEDYVDPLKTTAQWKMQYPAHMVFPPVPNLLDCEAHPAYDPDLLLPPVAAKRKGRPKMQKRKLGVLERIGSKKASKCSKCGKAGHRSDKCNRI</sequence>
<feature type="region of interest" description="Disordered" evidence="2">
    <location>
        <begin position="1"/>
        <end position="52"/>
    </location>
</feature>
<feature type="compositionally biased region" description="Basic and acidic residues" evidence="2">
    <location>
        <begin position="30"/>
        <end position="39"/>
    </location>
</feature>
<evidence type="ECO:0000256" key="1">
    <source>
        <dbReference type="PROSITE-ProRule" id="PRU00047"/>
    </source>
</evidence>
<dbReference type="GO" id="GO:0008270">
    <property type="term" value="F:zinc ion binding"/>
    <property type="evidence" value="ECO:0007669"/>
    <property type="project" value="UniProtKB-KW"/>
</dbReference>
<keyword evidence="1" id="KW-0862">Zinc</keyword>
<accession>A0AAE0F333</accession>
<keyword evidence="1" id="KW-0863">Zinc-finger</keyword>
<evidence type="ECO:0008006" key="7">
    <source>
        <dbReference type="Google" id="ProtNLM"/>
    </source>
</evidence>
<evidence type="ECO:0000313" key="6">
    <source>
        <dbReference type="Proteomes" id="UP001190700"/>
    </source>
</evidence>
<dbReference type="PANTHER" id="PTHR31973">
    <property type="entry name" value="POLYPROTEIN, PUTATIVE-RELATED"/>
    <property type="match status" value="1"/>
</dbReference>